<evidence type="ECO:0000313" key="1">
    <source>
        <dbReference type="EMBL" id="KAI9510682.1"/>
    </source>
</evidence>
<sequence length="467" mass="51930">MPGNPTEKRGPDFRVDVDNSVHDDPRHTATQYPYLYDRPSGLKAFYYNPYTQVVLLGFVCFACPGLFNALNGLGAGGQVDSTTSANANSTLYATFAVAAFFAGSVNNILGPRMTLLLGSSGYAIYIASYLVVNIHKNAGGFVIAAGALLGLCAGLLWTAQGSLMLAYPTEDQKGKFIGIFWSIFNLGGVVGAAVSLGRNFHSEIVFMILTGMGTLIPLFMADPEKMVRTDGTKVTTPHQPSWRTEIHNLYIALRTDPLIVLLFPMFLASNWFYTWQFNDYNAALFNIRARSLNNLVYWNSQILGSISIGLLLDQHQFRRRARAFAGWSILIVFVLAVHLWGFFYQRAYTRQSMPPDGSKMDIYDKGYTGHLFLYICCGLLDAMWQTTAYWMMGAMSNDPAKLAYFTGFYKSVQSAGAAGVWRADAMKVPYMNLFLSTWALLVAGLAFLLPMIHLRVKDYTDYEDEVL</sequence>
<dbReference type="EMBL" id="JAGFNK010000036">
    <property type="protein sequence ID" value="KAI9510682.1"/>
    <property type="molecule type" value="Genomic_DNA"/>
</dbReference>
<name>A0ACC0UGQ4_9AGAM</name>
<gene>
    <name evidence="1" type="ORF">F5148DRAFT_1274648</name>
</gene>
<comment type="caution">
    <text evidence="1">The sequence shown here is derived from an EMBL/GenBank/DDBJ whole genome shotgun (WGS) entry which is preliminary data.</text>
</comment>
<reference evidence="1" key="1">
    <citation type="submission" date="2021-03" db="EMBL/GenBank/DDBJ databases">
        <title>Evolutionary priming and transition to the ectomycorrhizal habit in an iconic lineage of mushroom-forming fungi: is preadaptation a requirement?</title>
        <authorList>
            <consortium name="DOE Joint Genome Institute"/>
            <person name="Looney B.P."/>
            <person name="Miyauchi S."/>
            <person name="Morin E."/>
            <person name="Drula E."/>
            <person name="Courty P.E."/>
            <person name="Chicoki N."/>
            <person name="Fauchery L."/>
            <person name="Kohler A."/>
            <person name="Kuo A."/>
            <person name="LaButti K."/>
            <person name="Pangilinan J."/>
            <person name="Lipzen A."/>
            <person name="Riley R."/>
            <person name="Andreopoulos W."/>
            <person name="He G."/>
            <person name="Johnson J."/>
            <person name="Barry K.W."/>
            <person name="Grigoriev I.V."/>
            <person name="Nagy L."/>
            <person name="Hibbett D."/>
            <person name="Henrissat B."/>
            <person name="Matheny P.B."/>
            <person name="Labbe J."/>
            <person name="Martin A.F."/>
        </authorList>
    </citation>
    <scope>NUCLEOTIDE SEQUENCE</scope>
    <source>
        <strain evidence="1">BPL698</strain>
    </source>
</reference>
<evidence type="ECO:0000313" key="2">
    <source>
        <dbReference type="Proteomes" id="UP001207468"/>
    </source>
</evidence>
<accession>A0ACC0UGQ4</accession>
<proteinExistence type="predicted"/>
<dbReference type="Proteomes" id="UP001207468">
    <property type="component" value="Unassembled WGS sequence"/>
</dbReference>
<protein>
    <submittedName>
        <fullName evidence="1">MFS general substrate transporter</fullName>
    </submittedName>
</protein>
<keyword evidence="2" id="KW-1185">Reference proteome</keyword>
<organism evidence="1 2">
    <name type="scientific">Russula earlei</name>
    <dbReference type="NCBI Taxonomy" id="71964"/>
    <lineage>
        <taxon>Eukaryota</taxon>
        <taxon>Fungi</taxon>
        <taxon>Dikarya</taxon>
        <taxon>Basidiomycota</taxon>
        <taxon>Agaricomycotina</taxon>
        <taxon>Agaricomycetes</taxon>
        <taxon>Russulales</taxon>
        <taxon>Russulaceae</taxon>
        <taxon>Russula</taxon>
    </lineage>
</organism>